<dbReference type="OrthoDB" id="446112at2759"/>
<keyword evidence="3" id="KW-1185">Reference proteome</keyword>
<keyword evidence="1" id="KW-0732">Signal</keyword>
<organism evidence="3">
    <name type="scientific">Perkinsus marinus (strain ATCC 50983 / TXsc)</name>
    <dbReference type="NCBI Taxonomy" id="423536"/>
    <lineage>
        <taxon>Eukaryota</taxon>
        <taxon>Sar</taxon>
        <taxon>Alveolata</taxon>
        <taxon>Perkinsozoa</taxon>
        <taxon>Perkinsea</taxon>
        <taxon>Perkinsida</taxon>
        <taxon>Perkinsidae</taxon>
        <taxon>Perkinsus</taxon>
    </lineage>
</organism>
<feature type="signal peptide" evidence="1">
    <location>
        <begin position="1"/>
        <end position="23"/>
    </location>
</feature>
<dbReference type="AlphaFoldDB" id="C5M1Q5"/>
<evidence type="ECO:0000256" key="1">
    <source>
        <dbReference type="SAM" id="SignalP"/>
    </source>
</evidence>
<dbReference type="Proteomes" id="UP000007800">
    <property type="component" value="Unassembled WGS sequence"/>
</dbReference>
<name>C5M1Q5_PERM5</name>
<dbReference type="EMBL" id="GG687613">
    <property type="protein sequence ID" value="EEQ97093.1"/>
    <property type="molecule type" value="Genomic_DNA"/>
</dbReference>
<dbReference type="RefSeq" id="XP_002764376.1">
    <property type="nucleotide sequence ID" value="XM_002764330.1"/>
</dbReference>
<gene>
    <name evidence="2" type="ORF">Pmar_PMAR027339</name>
</gene>
<feature type="chain" id="PRO_5002954900" evidence="1">
    <location>
        <begin position="24"/>
        <end position="266"/>
    </location>
</feature>
<reference evidence="2 3" key="1">
    <citation type="submission" date="2008-07" db="EMBL/GenBank/DDBJ databases">
        <authorList>
            <person name="El-Sayed N."/>
            <person name="Caler E."/>
            <person name="Inman J."/>
            <person name="Amedeo P."/>
            <person name="Hass B."/>
            <person name="Wortman J."/>
        </authorList>
    </citation>
    <scope>NUCLEOTIDE SEQUENCE [LARGE SCALE GENOMIC DNA]</scope>
    <source>
        <strain evidence="3">ATCC 50983 / TXsc</strain>
    </source>
</reference>
<proteinExistence type="predicted"/>
<accession>C5M1Q5</accession>
<dbReference type="GeneID" id="9053318"/>
<dbReference type="InParanoid" id="C5M1Q5"/>
<sequence length="266" mass="29503">MTSHLLTLYQVLSIVLYPTSASGYDGCRQPDWYYCAEHDPSFLNRLFFTSNVDGTGGYLRSFLYDAAQHQATFYTPYQIDEAGYITFGDGTPGHSINDTARFPYMSAEYTLKYDAGRNSVTATGRSGLILRFTPQACSSGSPPPGELSRPLSAVEGGPPPLYPFPYYCGDRMCFTIGISFNKWIIWGWISTEPLVNTPCWHAVTVWSPFDVTKEAGNVTAPFSSFHFTIVRVDGSVLKLQPHNSDEHPTLLQGYNNLPYHCPLGSG</sequence>
<evidence type="ECO:0000313" key="3">
    <source>
        <dbReference type="Proteomes" id="UP000007800"/>
    </source>
</evidence>
<protein>
    <submittedName>
        <fullName evidence="2">Uncharacterized protein</fullName>
    </submittedName>
</protein>
<evidence type="ECO:0000313" key="2">
    <source>
        <dbReference type="EMBL" id="EEQ97093.1"/>
    </source>
</evidence>